<dbReference type="InterPro" id="IPR029058">
    <property type="entry name" value="AB_hydrolase_fold"/>
</dbReference>
<dbReference type="Pfam" id="PF12697">
    <property type="entry name" value="Abhydrolase_6"/>
    <property type="match status" value="1"/>
</dbReference>
<name>A0A317WZJ6_9EURO</name>
<keyword evidence="3" id="KW-1185">Reference proteome</keyword>
<reference evidence="2 3" key="1">
    <citation type="submission" date="2016-12" db="EMBL/GenBank/DDBJ databases">
        <title>The genomes of Aspergillus section Nigri reveals drivers in fungal speciation.</title>
        <authorList>
            <consortium name="DOE Joint Genome Institute"/>
            <person name="Vesth T.C."/>
            <person name="Nybo J."/>
            <person name="Theobald S."/>
            <person name="Brandl J."/>
            <person name="Frisvad J.C."/>
            <person name="Nielsen K.F."/>
            <person name="Lyhne E.K."/>
            <person name="Kogle M.E."/>
            <person name="Kuo A."/>
            <person name="Riley R."/>
            <person name="Clum A."/>
            <person name="Nolan M."/>
            <person name="Lipzen A."/>
            <person name="Salamov A."/>
            <person name="Henrissat B."/>
            <person name="Wiebenga A."/>
            <person name="De Vries R.P."/>
            <person name="Grigoriev I.V."/>
            <person name="Mortensen U.H."/>
            <person name="Andersen M.R."/>
            <person name="Baker S.E."/>
        </authorList>
    </citation>
    <scope>NUCLEOTIDE SEQUENCE [LARGE SCALE GENOMIC DNA]</scope>
    <source>
        <strain evidence="2 3">CBS 117.55</strain>
    </source>
</reference>
<sequence>MASPFTVTEHVVDCQHIREYSRATRTAEDPLKLVVKRYTPKSNPNPQPGDVTIIGATGGGFPKEVYEPLWEEVYGKLNRQGRRIRSIWIADSVNQAASGILNEEHLGNEPSWLDHSRDLLYMINQFKADMPRPIMGVGHSLGAGQVALLSLIHPRLFTSLVLIEPVIAKDVIDGKGPIFAKLSLARKDVWPSRSHSAAYFKKGYKKWDARVLDLWLKHGLRDLEDISTPDPESRPVTLATTKHQEVAQYLRSNFPNRRPLDIDNDPDTQFSHDPSLYPDIIGPSSGIYPFYRLEPILLWKMIKHLRPSVLYLFGDQSPVSTPTMRAEKLHRTGKGIGGSGGYKTGRVKEVTIPNTGHHLPFEDVSGVSEATAEWLCQETKRWGEDEKRILGGWLEMSTKERSSIPQEWHGHLESFSVPSRRSKL</sequence>
<proteinExistence type="predicted"/>
<evidence type="ECO:0000313" key="3">
    <source>
        <dbReference type="Proteomes" id="UP000247233"/>
    </source>
</evidence>
<dbReference type="Proteomes" id="UP000247233">
    <property type="component" value="Unassembled WGS sequence"/>
</dbReference>
<evidence type="ECO:0000313" key="2">
    <source>
        <dbReference type="EMBL" id="PWY90687.1"/>
    </source>
</evidence>
<dbReference type="GO" id="GO:0016787">
    <property type="term" value="F:hydrolase activity"/>
    <property type="evidence" value="ECO:0007669"/>
    <property type="project" value="UniProtKB-KW"/>
</dbReference>
<dbReference type="InterPro" id="IPR000073">
    <property type="entry name" value="AB_hydrolase_1"/>
</dbReference>
<evidence type="ECO:0000259" key="1">
    <source>
        <dbReference type="Pfam" id="PF12697"/>
    </source>
</evidence>
<dbReference type="RefSeq" id="XP_025403130.1">
    <property type="nucleotide sequence ID" value="XM_025545652.1"/>
</dbReference>
<feature type="domain" description="AB hydrolase-1" evidence="1">
    <location>
        <begin position="109"/>
        <end position="363"/>
    </location>
</feature>
<dbReference type="OrthoDB" id="94039at2759"/>
<protein>
    <submittedName>
        <fullName evidence="2">Alpha/beta-hydrolase</fullName>
    </submittedName>
</protein>
<dbReference type="GeneID" id="37067889"/>
<keyword evidence="2" id="KW-0378">Hydrolase</keyword>
<gene>
    <name evidence="2" type="ORF">BO70DRAFT_384337</name>
</gene>
<dbReference type="VEuPathDB" id="FungiDB:BO70DRAFT_384337"/>
<comment type="caution">
    <text evidence="2">The sequence shown here is derived from an EMBL/GenBank/DDBJ whole genome shotgun (WGS) entry which is preliminary data.</text>
</comment>
<dbReference type="AlphaFoldDB" id="A0A317WZJ6"/>
<dbReference type="EMBL" id="MSFL01000002">
    <property type="protein sequence ID" value="PWY90687.1"/>
    <property type="molecule type" value="Genomic_DNA"/>
</dbReference>
<dbReference type="STRING" id="1448321.A0A317WZJ6"/>
<dbReference type="SUPFAM" id="SSF53474">
    <property type="entry name" value="alpha/beta-Hydrolases"/>
    <property type="match status" value="1"/>
</dbReference>
<dbReference type="Gene3D" id="3.40.50.1820">
    <property type="entry name" value="alpha/beta hydrolase"/>
    <property type="match status" value="1"/>
</dbReference>
<accession>A0A317WZJ6</accession>
<organism evidence="2 3">
    <name type="scientific">Aspergillus heteromorphus CBS 117.55</name>
    <dbReference type="NCBI Taxonomy" id="1448321"/>
    <lineage>
        <taxon>Eukaryota</taxon>
        <taxon>Fungi</taxon>
        <taxon>Dikarya</taxon>
        <taxon>Ascomycota</taxon>
        <taxon>Pezizomycotina</taxon>
        <taxon>Eurotiomycetes</taxon>
        <taxon>Eurotiomycetidae</taxon>
        <taxon>Eurotiales</taxon>
        <taxon>Aspergillaceae</taxon>
        <taxon>Aspergillus</taxon>
        <taxon>Aspergillus subgen. Circumdati</taxon>
    </lineage>
</organism>